<dbReference type="PANTHER" id="PTHR43591">
    <property type="entry name" value="METHYLTRANSFERASE"/>
    <property type="match status" value="1"/>
</dbReference>
<dbReference type="CDD" id="cd02440">
    <property type="entry name" value="AdoMet_MTases"/>
    <property type="match status" value="1"/>
</dbReference>
<dbReference type="GO" id="GO:0008168">
    <property type="term" value="F:methyltransferase activity"/>
    <property type="evidence" value="ECO:0007669"/>
    <property type="project" value="TreeGrafter"/>
</dbReference>
<dbReference type="OrthoDB" id="2013972at2759"/>
<dbReference type="Proteomes" id="UP000469558">
    <property type="component" value="Unassembled WGS sequence"/>
</dbReference>
<accession>A0A8T9CC99</accession>
<comment type="caution">
    <text evidence="2">The sequence shown here is derived from an EMBL/GenBank/DDBJ whole genome shotgun (WGS) entry which is preliminary data.</text>
</comment>
<name>A0A8T9CC99_9HELO</name>
<organism evidence="2 3">
    <name type="scientific">Lachnellula suecica</name>
    <dbReference type="NCBI Taxonomy" id="602035"/>
    <lineage>
        <taxon>Eukaryota</taxon>
        <taxon>Fungi</taxon>
        <taxon>Dikarya</taxon>
        <taxon>Ascomycota</taxon>
        <taxon>Pezizomycotina</taxon>
        <taxon>Leotiomycetes</taxon>
        <taxon>Helotiales</taxon>
        <taxon>Lachnaceae</taxon>
        <taxon>Lachnellula</taxon>
    </lineage>
</organism>
<evidence type="ECO:0000256" key="1">
    <source>
        <dbReference type="SAM" id="MobiDB-lite"/>
    </source>
</evidence>
<proteinExistence type="predicted"/>
<keyword evidence="3" id="KW-1185">Reference proteome</keyword>
<dbReference type="InterPro" id="IPR029063">
    <property type="entry name" value="SAM-dependent_MTases_sf"/>
</dbReference>
<feature type="region of interest" description="Disordered" evidence="1">
    <location>
        <begin position="1"/>
        <end position="80"/>
    </location>
</feature>
<protein>
    <submittedName>
        <fullName evidence="2">Secondary metabolism regulator</fullName>
    </submittedName>
</protein>
<dbReference type="AlphaFoldDB" id="A0A8T9CC99"/>
<dbReference type="Gene3D" id="3.40.50.150">
    <property type="entry name" value="Vaccinia Virus protein VP39"/>
    <property type="match status" value="1"/>
</dbReference>
<feature type="compositionally biased region" description="Low complexity" evidence="1">
    <location>
        <begin position="27"/>
        <end position="40"/>
    </location>
</feature>
<reference evidence="2 3" key="1">
    <citation type="submission" date="2018-05" db="EMBL/GenBank/DDBJ databases">
        <title>Genome sequencing and assembly of the regulated plant pathogen Lachnellula willkommii and related sister species for the development of diagnostic species identification markers.</title>
        <authorList>
            <person name="Giroux E."/>
            <person name="Bilodeau G."/>
        </authorList>
    </citation>
    <scope>NUCLEOTIDE SEQUENCE [LARGE SCALE GENOMIC DNA]</scope>
    <source>
        <strain evidence="2 3">CBS 268.59</strain>
    </source>
</reference>
<sequence>MDPSAKGESPEVQDQPISPKSDTLDHGAGPAAKPAQAPVKPAEEHGNIPNAPETLESKSEGPEANAEPSTSEPETPYAAGPSHIEQNIEAEEDATSAGTRDNDADSSYGDEIASFTDSLSSSVLNYKYENGRRYHAQEDTQYFLPNDEKENDRLDLFHHLLTLRCDDNLHFAPIGQNPQRILDLGTGTGIWAIEMGDAYPSATVLGNDLSPVQPTLVPPNVQFEVDDIEATWCFSRPFDFIHCRYLAGSIANWPKLMAQAFQFTKPGGWVEFQDFDMQFYSTDDTFVPGSPPNVWTDEVIAAIKVFGREPEPGPKLEQWVRDAGFENVNHQLIPIPVGMWPKDRKLKEIGACDLAMFLEGLEGISLRAFTNARGWTSEEVLAFLPSVRKALCNKRIHALHDFHVVWAQKPMDAPELQT</sequence>
<dbReference type="EMBL" id="QGMK01000214">
    <property type="protein sequence ID" value="TVY83238.1"/>
    <property type="molecule type" value="Genomic_DNA"/>
</dbReference>
<evidence type="ECO:0000313" key="2">
    <source>
        <dbReference type="EMBL" id="TVY83238.1"/>
    </source>
</evidence>
<dbReference type="SUPFAM" id="SSF53335">
    <property type="entry name" value="S-adenosyl-L-methionine-dependent methyltransferases"/>
    <property type="match status" value="1"/>
</dbReference>
<evidence type="ECO:0000313" key="3">
    <source>
        <dbReference type="Proteomes" id="UP000469558"/>
    </source>
</evidence>
<dbReference type="Pfam" id="PF13489">
    <property type="entry name" value="Methyltransf_23"/>
    <property type="match status" value="1"/>
</dbReference>
<dbReference type="PANTHER" id="PTHR43591:SF10">
    <property type="entry name" value="ABC TRANSMEMBRANE TYPE-1 DOMAIN-CONTAINING PROTEIN-RELATED"/>
    <property type="match status" value="1"/>
</dbReference>
<gene>
    <name evidence="2" type="primary">LAE1_10</name>
    <name evidence="2" type="ORF">LSUE1_G001186</name>
</gene>